<feature type="transmembrane region" description="Helical" evidence="1">
    <location>
        <begin position="261"/>
        <end position="281"/>
    </location>
</feature>
<organism evidence="2 3">
    <name type="scientific">Tritonibacter multivorans</name>
    <dbReference type="NCBI Taxonomy" id="928856"/>
    <lineage>
        <taxon>Bacteria</taxon>
        <taxon>Pseudomonadati</taxon>
        <taxon>Pseudomonadota</taxon>
        <taxon>Alphaproteobacteria</taxon>
        <taxon>Rhodobacterales</taxon>
        <taxon>Paracoccaceae</taxon>
        <taxon>Tritonibacter</taxon>
    </lineage>
</organism>
<dbReference type="OrthoDB" id="9803163at2"/>
<keyword evidence="1" id="KW-1133">Transmembrane helix</keyword>
<dbReference type="EMBL" id="CYSD01000043">
    <property type="protein sequence ID" value="CUH81950.1"/>
    <property type="molecule type" value="Genomic_DNA"/>
</dbReference>
<gene>
    <name evidence="2" type="ORF">TRM7557_03671</name>
</gene>
<keyword evidence="3" id="KW-1185">Reference proteome</keyword>
<feature type="transmembrane region" description="Helical" evidence="1">
    <location>
        <begin position="186"/>
        <end position="208"/>
    </location>
</feature>
<evidence type="ECO:0000313" key="2">
    <source>
        <dbReference type="EMBL" id="CUH81950.1"/>
    </source>
</evidence>
<protein>
    <recommendedName>
        <fullName evidence="4">DUF998 domain-containing protein</fullName>
    </recommendedName>
</protein>
<name>A0A0P1GIR8_9RHOB</name>
<dbReference type="Proteomes" id="UP000052022">
    <property type="component" value="Unassembled WGS sequence"/>
</dbReference>
<keyword evidence="1" id="KW-0472">Membrane</keyword>
<sequence>MSEFLNTYRKIQEPFVPAARTPSEKLFNQQRLAQFVGLAAIGLPVSMFLGAQFGLSCFHTSISHFYYSQNLGTVFVGLLFAVFAVVLGYQGQTRLETFFAKLVAVAALGVALFPTSEAGCTDDRFSVRAFAEYGLSTGQDDTDGTPQLLRGDALCPPQTGLENTQGTEANCVAQNPRLVLNASSQALHIGSAIALFALLIFHTLVIFPRLDWPAYGATIPAEKLARNRIYYGLGAGMVCAGAVLLLGKVTNLDNTAWWDAYRITFWMEGAVLILFGISWGIKGKFGYLPKSIFEPTSQVSQ</sequence>
<feature type="transmembrane region" description="Helical" evidence="1">
    <location>
        <begin position="67"/>
        <end position="86"/>
    </location>
</feature>
<keyword evidence="1" id="KW-0812">Transmembrane</keyword>
<dbReference type="AlphaFoldDB" id="A0A0P1GIR8"/>
<feature type="transmembrane region" description="Helical" evidence="1">
    <location>
        <begin position="229"/>
        <end position="249"/>
    </location>
</feature>
<evidence type="ECO:0000313" key="3">
    <source>
        <dbReference type="Proteomes" id="UP000052022"/>
    </source>
</evidence>
<accession>A0A0P1GIR8</accession>
<reference evidence="2 3" key="1">
    <citation type="submission" date="2015-09" db="EMBL/GenBank/DDBJ databases">
        <authorList>
            <consortium name="Swine Surveillance"/>
        </authorList>
    </citation>
    <scope>NUCLEOTIDE SEQUENCE [LARGE SCALE GENOMIC DNA]</scope>
    <source>
        <strain evidence="2 3">CECT 7557</strain>
    </source>
</reference>
<feature type="transmembrane region" description="Helical" evidence="1">
    <location>
        <begin position="98"/>
        <end position="116"/>
    </location>
</feature>
<evidence type="ECO:0008006" key="4">
    <source>
        <dbReference type="Google" id="ProtNLM"/>
    </source>
</evidence>
<dbReference type="RefSeq" id="WP_058291660.1">
    <property type="nucleotide sequence ID" value="NZ_FOMC01000005.1"/>
</dbReference>
<feature type="transmembrane region" description="Helical" evidence="1">
    <location>
        <begin position="35"/>
        <end position="55"/>
    </location>
</feature>
<evidence type="ECO:0000256" key="1">
    <source>
        <dbReference type="SAM" id="Phobius"/>
    </source>
</evidence>
<proteinExistence type="predicted"/>